<dbReference type="GO" id="GO:0005737">
    <property type="term" value="C:cytoplasm"/>
    <property type="evidence" value="ECO:0007669"/>
    <property type="project" value="TreeGrafter"/>
</dbReference>
<proteinExistence type="predicted"/>
<evidence type="ECO:0000313" key="4">
    <source>
        <dbReference type="EMBL" id="OXM64246.1"/>
    </source>
</evidence>
<dbReference type="SUPFAM" id="SSF47336">
    <property type="entry name" value="ACP-like"/>
    <property type="match status" value="1"/>
</dbReference>
<keyword evidence="2" id="KW-0597">Phosphoprotein</keyword>
<keyword evidence="1" id="KW-0596">Phosphopantetheine</keyword>
<dbReference type="OrthoDB" id="3243414at2"/>
<keyword evidence="5" id="KW-1185">Reference proteome</keyword>
<dbReference type="InterPro" id="IPR036736">
    <property type="entry name" value="ACP-like_sf"/>
</dbReference>
<organism evidence="4 5">
    <name type="scientific">Amycolatopsis vastitatis</name>
    <dbReference type="NCBI Taxonomy" id="1905142"/>
    <lineage>
        <taxon>Bacteria</taxon>
        <taxon>Bacillati</taxon>
        <taxon>Actinomycetota</taxon>
        <taxon>Actinomycetes</taxon>
        <taxon>Pseudonocardiales</taxon>
        <taxon>Pseudonocardiaceae</taxon>
        <taxon>Amycolatopsis</taxon>
    </lineage>
</organism>
<evidence type="ECO:0000256" key="2">
    <source>
        <dbReference type="ARBA" id="ARBA00022553"/>
    </source>
</evidence>
<protein>
    <submittedName>
        <fullName evidence="4">Amino acid adenylation protein</fullName>
    </submittedName>
</protein>
<dbReference type="PROSITE" id="PS00455">
    <property type="entry name" value="AMP_BINDING"/>
    <property type="match status" value="1"/>
</dbReference>
<dbReference type="PROSITE" id="PS00012">
    <property type="entry name" value="PHOSPHOPANTETHEINE"/>
    <property type="match status" value="1"/>
</dbReference>
<dbReference type="GO" id="GO:0043041">
    <property type="term" value="P:amino acid activation for nonribosomal peptide biosynthetic process"/>
    <property type="evidence" value="ECO:0007669"/>
    <property type="project" value="TreeGrafter"/>
</dbReference>
<dbReference type="Pfam" id="PF00501">
    <property type="entry name" value="AMP-binding"/>
    <property type="match status" value="1"/>
</dbReference>
<gene>
    <name evidence="4" type="ORF">CF165_27060</name>
</gene>
<reference evidence="5" key="1">
    <citation type="submission" date="2017-07" db="EMBL/GenBank/DDBJ databases">
        <title>Comparative genome mining reveals phylogenetic distribution patterns of secondary metabolites in Amycolatopsis.</title>
        <authorList>
            <person name="Adamek M."/>
            <person name="Alanjary M."/>
            <person name="Sales-Ortells H."/>
            <person name="Goodfellow M."/>
            <person name="Bull A.T."/>
            <person name="Kalinowski J."/>
            <person name="Ziemert N."/>
        </authorList>
    </citation>
    <scope>NUCLEOTIDE SEQUENCE [LARGE SCALE GENOMIC DNA]</scope>
    <source>
        <strain evidence="5">H5</strain>
    </source>
</reference>
<dbReference type="Gene3D" id="3.30.300.30">
    <property type="match status" value="1"/>
</dbReference>
<dbReference type="Gene3D" id="3.40.50.980">
    <property type="match status" value="2"/>
</dbReference>
<sequence length="575" mass="59809">MVGHQVRRSPSACAVLDRRTGGSLTYGELWQRAGALAADLADRGVRPGSLVAVAAGPSIDLVVALTGVLRAGAAYVPLDPHAPAARVATILRDCGDPPVVAGGGAAGRLPAGHPVLPVPDRPAAHDLGLPPADDDEAVAYVSFTSGSTGEPKGVMVPHRAIARLVVSPNYCTVEPGDRVAGMANPAFDATTFELWGALTAGATVVVLPTPAELPVEQWLGLVADTGVDTMFLTTSMFHTIARERPDAFAGLRTLVVGGEQLDLELTRRVLDAGPPGRLVNGYGPTETTTFATAYHCTQESLRDRARVPIGFALQRTELHVLDDDLTPVAPGEQGELCVGGPGVALGYLGRPELTASKFVADPRTGKTLYRTGDIVRELADGELELLGRRDRQVKLRGFRIELEEIEHAAVATRLAEHVFVEKVGDGAQATLVGFALPAPGVVPADLPGLLRDRLTERLPGYMIPGRWVVLDVVPLGPTGKADRTAMLATISPQRTAGDPAGPDLVGAVVAEVLGGVDVAATDNFLDLGGNSILAVQVASRLGARLAVTVDPAELLLAETLAEFAATLPGTAVRSA</sequence>
<evidence type="ECO:0000259" key="3">
    <source>
        <dbReference type="PROSITE" id="PS50075"/>
    </source>
</evidence>
<dbReference type="GO" id="GO:0044550">
    <property type="term" value="P:secondary metabolite biosynthetic process"/>
    <property type="evidence" value="ECO:0007669"/>
    <property type="project" value="TreeGrafter"/>
</dbReference>
<dbReference type="InterPro" id="IPR009081">
    <property type="entry name" value="PP-bd_ACP"/>
</dbReference>
<feature type="domain" description="Carrier" evidence="3">
    <location>
        <begin position="496"/>
        <end position="571"/>
    </location>
</feature>
<dbReference type="InterPro" id="IPR006162">
    <property type="entry name" value="Ppantetheine_attach_site"/>
</dbReference>
<dbReference type="PROSITE" id="PS50075">
    <property type="entry name" value="CARRIER"/>
    <property type="match status" value="1"/>
</dbReference>
<dbReference type="SUPFAM" id="SSF56801">
    <property type="entry name" value="Acetyl-CoA synthetase-like"/>
    <property type="match status" value="1"/>
</dbReference>
<dbReference type="Gene3D" id="1.10.1200.10">
    <property type="entry name" value="ACP-like"/>
    <property type="match status" value="1"/>
</dbReference>
<dbReference type="InterPro" id="IPR020845">
    <property type="entry name" value="AMP-binding_CS"/>
</dbReference>
<dbReference type="AlphaFoldDB" id="A0A229SZ20"/>
<name>A0A229SZ20_9PSEU</name>
<comment type="caution">
    <text evidence="4">The sequence shown here is derived from an EMBL/GenBank/DDBJ whole genome shotgun (WGS) entry which is preliminary data.</text>
</comment>
<dbReference type="Proteomes" id="UP000215199">
    <property type="component" value="Unassembled WGS sequence"/>
</dbReference>
<dbReference type="InterPro" id="IPR000873">
    <property type="entry name" value="AMP-dep_synth/lig_dom"/>
</dbReference>
<dbReference type="Pfam" id="PF00550">
    <property type="entry name" value="PP-binding"/>
    <property type="match status" value="1"/>
</dbReference>
<accession>A0A229SZ20</accession>
<evidence type="ECO:0000256" key="1">
    <source>
        <dbReference type="ARBA" id="ARBA00022450"/>
    </source>
</evidence>
<dbReference type="GO" id="GO:0031177">
    <property type="term" value="F:phosphopantetheine binding"/>
    <property type="evidence" value="ECO:0007669"/>
    <property type="project" value="TreeGrafter"/>
</dbReference>
<evidence type="ECO:0000313" key="5">
    <source>
        <dbReference type="Proteomes" id="UP000215199"/>
    </source>
</evidence>
<dbReference type="Gene3D" id="2.30.38.10">
    <property type="entry name" value="Luciferase, Domain 3"/>
    <property type="match status" value="1"/>
</dbReference>
<dbReference type="InterPro" id="IPR010071">
    <property type="entry name" value="AA_adenyl_dom"/>
</dbReference>
<dbReference type="EMBL" id="NMUL01000030">
    <property type="protein sequence ID" value="OXM64246.1"/>
    <property type="molecule type" value="Genomic_DNA"/>
</dbReference>
<dbReference type="InterPro" id="IPR045851">
    <property type="entry name" value="AMP-bd_C_sf"/>
</dbReference>
<dbReference type="PANTHER" id="PTHR45527">
    <property type="entry name" value="NONRIBOSOMAL PEPTIDE SYNTHETASE"/>
    <property type="match status" value="1"/>
</dbReference>
<dbReference type="NCBIfam" id="TIGR01733">
    <property type="entry name" value="AA-adenyl-dom"/>
    <property type="match status" value="1"/>
</dbReference>
<dbReference type="PANTHER" id="PTHR45527:SF1">
    <property type="entry name" value="FATTY ACID SYNTHASE"/>
    <property type="match status" value="1"/>
</dbReference>